<sequence>MHIRVRLWQSTAELLLIGMPCSDNSYTQMY</sequence>
<reference evidence="1" key="2">
    <citation type="journal article" date="2015" name="Data Brief">
        <title>Shoot transcriptome of the giant reed, Arundo donax.</title>
        <authorList>
            <person name="Barrero R.A."/>
            <person name="Guerrero F.D."/>
            <person name="Moolhuijzen P."/>
            <person name="Goolsby J.A."/>
            <person name="Tidwell J."/>
            <person name="Bellgard S.E."/>
            <person name="Bellgard M.I."/>
        </authorList>
    </citation>
    <scope>NUCLEOTIDE SEQUENCE</scope>
    <source>
        <tissue evidence="1">Shoot tissue taken approximately 20 cm above the soil surface</tissue>
    </source>
</reference>
<dbReference type="AlphaFoldDB" id="A0A0A8ZXS6"/>
<evidence type="ECO:0000313" key="1">
    <source>
        <dbReference type="EMBL" id="JAD43606.1"/>
    </source>
</evidence>
<name>A0A0A8ZXS6_ARUDO</name>
<reference evidence="1" key="1">
    <citation type="submission" date="2014-09" db="EMBL/GenBank/DDBJ databases">
        <authorList>
            <person name="Magalhaes I.L.F."/>
            <person name="Oliveira U."/>
            <person name="Santos F.R."/>
            <person name="Vidigal T.H.D.A."/>
            <person name="Brescovit A.D."/>
            <person name="Santos A.J."/>
        </authorList>
    </citation>
    <scope>NUCLEOTIDE SEQUENCE</scope>
    <source>
        <tissue evidence="1">Shoot tissue taken approximately 20 cm above the soil surface</tissue>
    </source>
</reference>
<protein>
    <submittedName>
        <fullName evidence="1">Uncharacterized protein</fullName>
    </submittedName>
</protein>
<accession>A0A0A8ZXS6</accession>
<dbReference type="EMBL" id="GBRH01254289">
    <property type="protein sequence ID" value="JAD43606.1"/>
    <property type="molecule type" value="Transcribed_RNA"/>
</dbReference>
<proteinExistence type="predicted"/>
<organism evidence="1">
    <name type="scientific">Arundo donax</name>
    <name type="common">Giant reed</name>
    <name type="synonym">Donax arundinaceus</name>
    <dbReference type="NCBI Taxonomy" id="35708"/>
    <lineage>
        <taxon>Eukaryota</taxon>
        <taxon>Viridiplantae</taxon>
        <taxon>Streptophyta</taxon>
        <taxon>Embryophyta</taxon>
        <taxon>Tracheophyta</taxon>
        <taxon>Spermatophyta</taxon>
        <taxon>Magnoliopsida</taxon>
        <taxon>Liliopsida</taxon>
        <taxon>Poales</taxon>
        <taxon>Poaceae</taxon>
        <taxon>PACMAD clade</taxon>
        <taxon>Arundinoideae</taxon>
        <taxon>Arundineae</taxon>
        <taxon>Arundo</taxon>
    </lineage>
</organism>